<dbReference type="Pfam" id="PF01807">
    <property type="entry name" value="Zn_ribbon_DnaG"/>
    <property type="match status" value="1"/>
</dbReference>
<keyword evidence="4" id="KW-0548">Nucleotidyltransferase</keyword>
<keyword evidence="2" id="KW-0639">Primosome</keyword>
<keyword evidence="6" id="KW-0804">Transcription</keyword>
<accession>A0A0F9NTF2</accession>
<dbReference type="GO" id="GO:0003677">
    <property type="term" value="F:DNA binding"/>
    <property type="evidence" value="ECO:0007669"/>
    <property type="project" value="InterPro"/>
</dbReference>
<dbReference type="InterPro" id="IPR002694">
    <property type="entry name" value="Znf_CHC2"/>
</dbReference>
<evidence type="ECO:0000313" key="9">
    <source>
        <dbReference type="EMBL" id="KKN15307.1"/>
    </source>
</evidence>
<dbReference type="Gene3D" id="3.40.1360.10">
    <property type="match status" value="1"/>
</dbReference>
<keyword evidence="3" id="KW-0808">Transferase</keyword>
<evidence type="ECO:0000259" key="8">
    <source>
        <dbReference type="Pfam" id="PF13662"/>
    </source>
</evidence>
<evidence type="ECO:0000256" key="4">
    <source>
        <dbReference type="ARBA" id="ARBA00022695"/>
    </source>
</evidence>
<dbReference type="GO" id="GO:0003899">
    <property type="term" value="F:DNA-directed RNA polymerase activity"/>
    <property type="evidence" value="ECO:0007669"/>
    <property type="project" value="InterPro"/>
</dbReference>
<organism evidence="9">
    <name type="scientific">marine sediment metagenome</name>
    <dbReference type="NCBI Taxonomy" id="412755"/>
    <lineage>
        <taxon>unclassified sequences</taxon>
        <taxon>metagenomes</taxon>
        <taxon>ecological metagenomes</taxon>
    </lineage>
</organism>
<dbReference type="SUPFAM" id="SSF56731">
    <property type="entry name" value="DNA primase core"/>
    <property type="match status" value="1"/>
</dbReference>
<evidence type="ECO:0000256" key="2">
    <source>
        <dbReference type="ARBA" id="ARBA00022515"/>
    </source>
</evidence>
<dbReference type="Pfam" id="PF13662">
    <property type="entry name" value="Toprim_4"/>
    <property type="match status" value="1"/>
</dbReference>
<evidence type="ECO:0000256" key="1">
    <source>
        <dbReference type="ARBA" id="ARBA00022478"/>
    </source>
</evidence>
<keyword evidence="1" id="KW-0240">DNA-directed RNA polymerase</keyword>
<dbReference type="CDD" id="cd01029">
    <property type="entry name" value="TOPRIM_primases"/>
    <property type="match status" value="1"/>
</dbReference>
<proteinExistence type="predicted"/>
<evidence type="ECO:0000259" key="7">
    <source>
        <dbReference type="Pfam" id="PF01807"/>
    </source>
</evidence>
<dbReference type="GO" id="GO:0008270">
    <property type="term" value="F:zinc ion binding"/>
    <property type="evidence" value="ECO:0007669"/>
    <property type="project" value="InterPro"/>
</dbReference>
<dbReference type="InterPro" id="IPR034154">
    <property type="entry name" value="TOPRIM_DnaG/twinkle"/>
</dbReference>
<feature type="domain" description="Toprim" evidence="8">
    <location>
        <begin position="177"/>
        <end position="251"/>
    </location>
</feature>
<evidence type="ECO:0000256" key="3">
    <source>
        <dbReference type="ARBA" id="ARBA00022679"/>
    </source>
</evidence>
<name>A0A0F9NTF2_9ZZZZ</name>
<dbReference type="SUPFAM" id="SSF57783">
    <property type="entry name" value="Zinc beta-ribbon"/>
    <property type="match status" value="1"/>
</dbReference>
<gene>
    <name evidence="9" type="ORF">LCGC14_0987280</name>
</gene>
<protein>
    <submittedName>
        <fullName evidence="9">Uncharacterized protein</fullName>
    </submittedName>
</protein>
<dbReference type="Gene3D" id="3.90.580.10">
    <property type="entry name" value="Zinc finger, CHC2-type domain"/>
    <property type="match status" value="1"/>
</dbReference>
<evidence type="ECO:0000256" key="5">
    <source>
        <dbReference type="ARBA" id="ARBA00022705"/>
    </source>
</evidence>
<evidence type="ECO:0000256" key="6">
    <source>
        <dbReference type="ARBA" id="ARBA00023163"/>
    </source>
</evidence>
<dbReference type="EMBL" id="LAZR01003725">
    <property type="protein sequence ID" value="KKN15307.1"/>
    <property type="molecule type" value="Genomic_DNA"/>
</dbReference>
<feature type="domain" description="Zinc finger CHC2-type" evidence="7">
    <location>
        <begin position="18"/>
        <end position="59"/>
    </location>
</feature>
<dbReference type="GO" id="GO:0006260">
    <property type="term" value="P:DNA replication"/>
    <property type="evidence" value="ECO:0007669"/>
    <property type="project" value="InterPro"/>
</dbReference>
<sequence>MELIDLILQHPDVTKQPRGNSEAVAYCPFHNDRLSQNPNLNINPKKSAFKCRSCGEGGYLKKLARAWGIDVPQVDRRLSKAPPPSITASAAIEQIQEAYGLRPDTIAHFGIEARPNMPSPNRATRGAWTYWTAAGRRYKSFDRKVKRYKYWWARGTDKEKRQATLYGMDDVPLGTSVVYLVNGEPSVWVCWQARVPAVAAFGEGNLPKEAVRHLADLDVKEVRIVLDLDQAGELNTQRDAEILREHNIRVSAGQLPADLGESADVADLYLYHHADDEAFRHAISNLPDMDLPDTGPLKGTRFFERDGRFYLKLQTRDGPVDVQLTNFTAVAEEEVMVDDGWTQTLHIVLSGRLDNGRPLEQVRIPASKVHNLEWITDRWGYSPTLTSGGSTKDQVREIMQRISLGRGLSRKTVFSHTGWRKIEGKWRYLMPGGTEQIDGVSVELPSPYSHYHFPDNQEDIALAARASLGFLDTVAHEVSIPLLAFTYLAPLQSILKPAFALWLRAHTGSFKSSLTALAVSHFGDFQDNTPPVTWEGTARGIERFLSDMKDCPAWVDDFNPRQSDRDMAIQMSKATAVISL</sequence>
<dbReference type="AlphaFoldDB" id="A0A0F9NTF2"/>
<dbReference type="InterPro" id="IPR036977">
    <property type="entry name" value="DNA_primase_Znf_CHC2"/>
</dbReference>
<feature type="non-terminal residue" evidence="9">
    <location>
        <position position="580"/>
    </location>
</feature>
<reference evidence="9" key="1">
    <citation type="journal article" date="2015" name="Nature">
        <title>Complex archaea that bridge the gap between prokaryotes and eukaryotes.</title>
        <authorList>
            <person name="Spang A."/>
            <person name="Saw J.H."/>
            <person name="Jorgensen S.L."/>
            <person name="Zaremba-Niedzwiedzka K."/>
            <person name="Martijn J."/>
            <person name="Lind A.E."/>
            <person name="van Eijk R."/>
            <person name="Schleper C."/>
            <person name="Guy L."/>
            <person name="Ettema T.J."/>
        </authorList>
    </citation>
    <scope>NUCLEOTIDE SEQUENCE</scope>
</reference>
<dbReference type="InterPro" id="IPR006171">
    <property type="entry name" value="TOPRIM_dom"/>
</dbReference>
<comment type="caution">
    <text evidence="9">The sequence shown here is derived from an EMBL/GenBank/DDBJ whole genome shotgun (WGS) entry which is preliminary data.</text>
</comment>
<keyword evidence="5" id="KW-0235">DNA replication</keyword>